<evidence type="ECO:0000256" key="2">
    <source>
        <dbReference type="ARBA" id="ARBA00022630"/>
    </source>
</evidence>
<evidence type="ECO:0000256" key="4">
    <source>
        <dbReference type="ARBA" id="ARBA00023002"/>
    </source>
</evidence>
<dbReference type="InterPro" id="IPR012951">
    <property type="entry name" value="BBE"/>
</dbReference>
<feature type="signal peptide" evidence="5">
    <location>
        <begin position="1"/>
        <end position="17"/>
    </location>
</feature>
<evidence type="ECO:0000313" key="8">
    <source>
        <dbReference type="Proteomes" id="UP000807769"/>
    </source>
</evidence>
<keyword evidence="2" id="KW-0285">Flavoprotein</keyword>
<dbReference type="InterPro" id="IPR006094">
    <property type="entry name" value="Oxid_FAD_bind_N"/>
</dbReference>
<dbReference type="OrthoDB" id="2151789at2759"/>
<keyword evidence="4" id="KW-0560">Oxidoreductase</keyword>
<dbReference type="Gene3D" id="3.30.465.10">
    <property type="match status" value="1"/>
</dbReference>
<dbReference type="PROSITE" id="PS51387">
    <property type="entry name" value="FAD_PCMH"/>
    <property type="match status" value="1"/>
</dbReference>
<evidence type="ECO:0000259" key="6">
    <source>
        <dbReference type="PROSITE" id="PS51387"/>
    </source>
</evidence>
<dbReference type="GO" id="GO:0016491">
    <property type="term" value="F:oxidoreductase activity"/>
    <property type="evidence" value="ECO:0007669"/>
    <property type="project" value="UniProtKB-KW"/>
</dbReference>
<dbReference type="AlphaFoldDB" id="A0A9P7DUE2"/>
<dbReference type="Pfam" id="PF01565">
    <property type="entry name" value="FAD_binding_4"/>
    <property type="match status" value="1"/>
</dbReference>
<evidence type="ECO:0000313" key="7">
    <source>
        <dbReference type="EMBL" id="KAG1803359.1"/>
    </source>
</evidence>
<evidence type="ECO:0000256" key="1">
    <source>
        <dbReference type="ARBA" id="ARBA00005466"/>
    </source>
</evidence>
<dbReference type="RefSeq" id="XP_041186569.1">
    <property type="nucleotide sequence ID" value="XM_041331870.1"/>
</dbReference>
<evidence type="ECO:0000256" key="3">
    <source>
        <dbReference type="ARBA" id="ARBA00022827"/>
    </source>
</evidence>
<dbReference type="Gene3D" id="3.40.462.20">
    <property type="match status" value="1"/>
</dbReference>
<keyword evidence="8" id="KW-1185">Reference proteome</keyword>
<comment type="similarity">
    <text evidence="1">Belongs to the oxygen-dependent FAD-linked oxidoreductase family.</text>
</comment>
<evidence type="ECO:0000256" key="5">
    <source>
        <dbReference type="SAM" id="SignalP"/>
    </source>
</evidence>
<dbReference type="Proteomes" id="UP000807769">
    <property type="component" value="Unassembled WGS sequence"/>
</dbReference>
<dbReference type="SUPFAM" id="SSF56176">
    <property type="entry name" value="FAD-binding/transporter-associated domain-like"/>
    <property type="match status" value="1"/>
</dbReference>
<feature type="domain" description="FAD-binding PCMH-type" evidence="6">
    <location>
        <begin position="79"/>
        <end position="249"/>
    </location>
</feature>
<reference evidence="7" key="1">
    <citation type="journal article" date="2020" name="New Phytol.">
        <title>Comparative genomics reveals dynamic genome evolution in host specialist ectomycorrhizal fungi.</title>
        <authorList>
            <person name="Lofgren L.A."/>
            <person name="Nguyen N.H."/>
            <person name="Vilgalys R."/>
            <person name="Ruytinx J."/>
            <person name="Liao H.L."/>
            <person name="Branco S."/>
            <person name="Kuo A."/>
            <person name="LaButti K."/>
            <person name="Lipzen A."/>
            <person name="Andreopoulos W."/>
            <person name="Pangilinan J."/>
            <person name="Riley R."/>
            <person name="Hundley H."/>
            <person name="Na H."/>
            <person name="Barry K."/>
            <person name="Grigoriev I.V."/>
            <person name="Stajich J.E."/>
            <person name="Kennedy P.G."/>
        </authorList>
    </citation>
    <scope>NUCLEOTIDE SEQUENCE</scope>
    <source>
        <strain evidence="7">MN1</strain>
    </source>
</reference>
<organism evidence="7 8">
    <name type="scientific">Suillus subaureus</name>
    <dbReference type="NCBI Taxonomy" id="48587"/>
    <lineage>
        <taxon>Eukaryota</taxon>
        <taxon>Fungi</taxon>
        <taxon>Dikarya</taxon>
        <taxon>Basidiomycota</taxon>
        <taxon>Agaricomycotina</taxon>
        <taxon>Agaricomycetes</taxon>
        <taxon>Agaricomycetidae</taxon>
        <taxon>Boletales</taxon>
        <taxon>Suillineae</taxon>
        <taxon>Suillaceae</taxon>
        <taxon>Suillus</taxon>
    </lineage>
</organism>
<accession>A0A9P7DUE2</accession>
<gene>
    <name evidence="7" type="ORF">BJ212DRAFT_1285164</name>
</gene>
<dbReference type="GeneID" id="64625887"/>
<dbReference type="InterPro" id="IPR016166">
    <property type="entry name" value="FAD-bd_PCMH"/>
</dbReference>
<dbReference type="PANTHER" id="PTHR42973:SF13">
    <property type="entry name" value="FAD-BINDING PCMH-TYPE DOMAIN-CONTAINING PROTEIN"/>
    <property type="match status" value="1"/>
</dbReference>
<name>A0A9P7DUE2_9AGAM</name>
<proteinExistence type="inferred from homology"/>
<dbReference type="EMBL" id="JABBWG010000067">
    <property type="protein sequence ID" value="KAG1803359.1"/>
    <property type="molecule type" value="Genomic_DNA"/>
</dbReference>
<dbReference type="GO" id="GO:0071949">
    <property type="term" value="F:FAD binding"/>
    <property type="evidence" value="ECO:0007669"/>
    <property type="project" value="InterPro"/>
</dbReference>
<dbReference type="InterPro" id="IPR016169">
    <property type="entry name" value="FAD-bd_PCMH_sub2"/>
</dbReference>
<keyword evidence="3" id="KW-0274">FAD</keyword>
<keyword evidence="5" id="KW-0732">Signal</keyword>
<dbReference type="Pfam" id="PF08031">
    <property type="entry name" value="BBE"/>
    <property type="match status" value="1"/>
</dbReference>
<protein>
    <recommendedName>
        <fullName evidence="6">FAD-binding PCMH-type domain-containing protein</fullName>
    </recommendedName>
</protein>
<dbReference type="InterPro" id="IPR036318">
    <property type="entry name" value="FAD-bd_PCMH-like_sf"/>
</dbReference>
<sequence>MVAFADLSLSFLTGLSGLTVRDASSGSLDAACTGNTQLEVRSTVCEQIAANVSSSSVVYYTGEYFHQYTKDNYHWSASSIQASQCSFEPATTEDVGIALRILGQTQTPFGIKSGGHAANPGFSSTSGVQIAMYSFSDVVYNSTAQTATVGTGLLWDDVYVALEQYNVTVVGAKVTGIGVGGVALGGGYSYLTNQYGLGFDNVVAFELVLPNGTVTDITNSTNPDLFFALRGGFNNFGIVTRVTVKTYPQSLVWGGRVSYAQDQWEAASSAIANYSANVSDPKASIYNTYNYISGVVQVSSILFYDAPTRPEGIFDEFLSIPHIEEDISTRSYVNLVQSLPLNLTSGLRSVFHWVAMEEVTVPMLNMIANETLFWGEELTNSSARIVSYDIDVYLSTLYDHVDSPTAYPPSRSRGYSFIEVYYGWTDSDLDDTMFDAVNASAKHMIQALTDGGQDIANVAVYPNNAPPNTSLERMYGDNVSRLQVIKKAVDPDNVMGLTGGWKF</sequence>
<feature type="chain" id="PRO_5040179678" description="FAD-binding PCMH-type domain-containing protein" evidence="5">
    <location>
        <begin position="18"/>
        <end position="503"/>
    </location>
</feature>
<dbReference type="PANTHER" id="PTHR42973">
    <property type="entry name" value="BINDING OXIDOREDUCTASE, PUTATIVE (AFU_ORTHOLOGUE AFUA_1G17690)-RELATED"/>
    <property type="match status" value="1"/>
</dbReference>
<comment type="caution">
    <text evidence="7">The sequence shown here is derived from an EMBL/GenBank/DDBJ whole genome shotgun (WGS) entry which is preliminary data.</text>
</comment>
<dbReference type="InterPro" id="IPR050416">
    <property type="entry name" value="FAD-linked_Oxidoreductase"/>
</dbReference>